<proteinExistence type="predicted"/>
<organism evidence="2 3">
    <name type="scientific">Ureibacillus sinduriensis BLB-1 = JCM 15800</name>
    <dbReference type="NCBI Taxonomy" id="1384057"/>
    <lineage>
        <taxon>Bacteria</taxon>
        <taxon>Bacillati</taxon>
        <taxon>Bacillota</taxon>
        <taxon>Bacilli</taxon>
        <taxon>Bacillales</taxon>
        <taxon>Caryophanaceae</taxon>
        <taxon>Ureibacillus</taxon>
    </lineage>
</organism>
<dbReference type="OrthoDB" id="9787283at2"/>
<dbReference type="InterPro" id="IPR006059">
    <property type="entry name" value="SBP"/>
</dbReference>
<reference evidence="2 3" key="1">
    <citation type="submission" date="2014-02" db="EMBL/GenBank/DDBJ databases">
        <title>Draft genome sequence of Lysinibacillus sinduriensis JCM 15800.</title>
        <authorList>
            <person name="Zhang F."/>
            <person name="Wang G."/>
            <person name="Zhang L."/>
        </authorList>
    </citation>
    <scope>NUCLEOTIDE SEQUENCE [LARGE SCALE GENOMIC DNA]</scope>
    <source>
        <strain evidence="2 3">JCM 15800</strain>
    </source>
</reference>
<dbReference type="EMBL" id="JPVO01000043">
    <property type="protein sequence ID" value="KGR76798.1"/>
    <property type="molecule type" value="Genomic_DNA"/>
</dbReference>
<feature type="signal peptide" evidence="1">
    <location>
        <begin position="1"/>
        <end position="23"/>
    </location>
</feature>
<evidence type="ECO:0000313" key="2">
    <source>
        <dbReference type="EMBL" id="KGR76798.1"/>
    </source>
</evidence>
<dbReference type="PROSITE" id="PS51257">
    <property type="entry name" value="PROKAR_LIPOPROTEIN"/>
    <property type="match status" value="1"/>
</dbReference>
<dbReference type="Pfam" id="PF13416">
    <property type="entry name" value="SBP_bac_8"/>
    <property type="match status" value="1"/>
</dbReference>
<feature type="chain" id="PRO_5002001720" evidence="1">
    <location>
        <begin position="24"/>
        <end position="487"/>
    </location>
</feature>
<accession>A0A0A3I2E8</accession>
<protein>
    <submittedName>
        <fullName evidence="2">ABC transporter substrate-binding protein</fullName>
    </submittedName>
</protein>
<dbReference type="Proteomes" id="UP000030408">
    <property type="component" value="Unassembled WGS sequence"/>
</dbReference>
<sequence>MKKLLWMLFGLLAIFLVACSDKGDEEAVAPEPSEDGKTAITIAYKDDGPSSEDSVKYYDALEAALKEHRDLDVEFNIVEIAQGDYAEKLNLLLYSGEIPDIIYFQGSDEQIAAQGLLEDLTPYIEGSEYLKDILYDHNGTRLDNYPYLLWVKPINHKVPVVRTDYLEQLSSSETLLADPTIENYRAFFQELVDKGLTEYGITVAGDIAELDFIFNRAFGVTSTWLEDGNGGYVYKKVSNAEKEKLAFYAELYAGGLLDNQYLTKQWDVKEDDFYNNKAGVIVGTNGKVIDLYNTRIKAVNGESAELTVLPGASGISSGYAATSVTKEPRGLAISSQSPNKNIAFEILDFLASPEGMKLDLLGYEGEHYNIENGEIVLTDKYYSEWFSRFWEPQTIKLDTAISERTPLLSPPGQASTNAVIESYEADNDFTIPEENISQWDAMENLYKEYAADIITGKVSIDAFDTFVDEWYGAGGEDITKLANEKLK</sequence>
<dbReference type="SUPFAM" id="SSF53850">
    <property type="entry name" value="Periplasmic binding protein-like II"/>
    <property type="match status" value="1"/>
</dbReference>
<dbReference type="RefSeq" id="WP_036198686.1">
    <property type="nucleotide sequence ID" value="NZ_AVCY01000013.1"/>
</dbReference>
<evidence type="ECO:0000313" key="3">
    <source>
        <dbReference type="Proteomes" id="UP000030408"/>
    </source>
</evidence>
<dbReference type="InterPro" id="IPR050490">
    <property type="entry name" value="Bact_solute-bd_prot1"/>
</dbReference>
<name>A0A0A3I2E8_9BACL</name>
<keyword evidence="3" id="KW-1185">Reference proteome</keyword>
<evidence type="ECO:0000256" key="1">
    <source>
        <dbReference type="SAM" id="SignalP"/>
    </source>
</evidence>
<dbReference type="eggNOG" id="COG1653">
    <property type="taxonomic scope" value="Bacteria"/>
</dbReference>
<comment type="caution">
    <text evidence="2">The sequence shown here is derived from an EMBL/GenBank/DDBJ whole genome shotgun (WGS) entry which is preliminary data.</text>
</comment>
<keyword evidence="1" id="KW-0732">Signal</keyword>
<dbReference type="AlphaFoldDB" id="A0A0A3I2E8"/>
<dbReference type="PANTHER" id="PTHR43649">
    <property type="entry name" value="ARABINOSE-BINDING PROTEIN-RELATED"/>
    <property type="match status" value="1"/>
</dbReference>
<dbReference type="STRING" id="1384057.CD33_05005"/>
<dbReference type="Gene3D" id="3.40.190.10">
    <property type="entry name" value="Periplasmic binding protein-like II"/>
    <property type="match status" value="2"/>
</dbReference>
<gene>
    <name evidence="2" type="ORF">CD33_05005</name>
</gene>
<dbReference type="PANTHER" id="PTHR43649:SF12">
    <property type="entry name" value="DIACETYLCHITOBIOSE BINDING PROTEIN DASA"/>
    <property type="match status" value="1"/>
</dbReference>